<accession>A0A192H0N3</accession>
<evidence type="ECO:0000313" key="2">
    <source>
        <dbReference type="Proteomes" id="UP000078582"/>
    </source>
</evidence>
<evidence type="ECO:0000313" key="1">
    <source>
        <dbReference type="EMBL" id="ANK61521.1"/>
    </source>
</evidence>
<dbReference type="KEGG" id="lbt:AYR52_00185"/>
<name>A0A192H0N3_9LACO</name>
<protein>
    <submittedName>
        <fullName evidence="1">Uncharacterized protein</fullName>
    </submittedName>
</protein>
<reference evidence="1 2" key="1">
    <citation type="submission" date="2016-03" db="EMBL/GenBank/DDBJ databases">
        <title>Pediococcus and Lactobacillus from brewery environment - whole genome sequencing and assembly.</title>
        <authorList>
            <person name="Behr J."/>
            <person name="Geissler A.J."/>
            <person name="Vogel R.F."/>
        </authorList>
    </citation>
    <scope>NUCLEOTIDE SEQUENCE [LARGE SCALE GENOMIC DNA]</scope>
    <source>
        <strain evidence="1 2">TMW 1.1989</strain>
    </source>
</reference>
<gene>
    <name evidence="1" type="ORF">AYR53_01325</name>
</gene>
<organism evidence="1 2">
    <name type="scientific">Loigolactobacillus backii</name>
    <dbReference type="NCBI Taxonomy" id="375175"/>
    <lineage>
        <taxon>Bacteria</taxon>
        <taxon>Bacillati</taxon>
        <taxon>Bacillota</taxon>
        <taxon>Bacilli</taxon>
        <taxon>Lactobacillales</taxon>
        <taxon>Lactobacillaceae</taxon>
        <taxon>Loigolactobacillus</taxon>
    </lineage>
</organism>
<dbReference type="EMBL" id="CP014873">
    <property type="protein sequence ID" value="ANK61521.1"/>
    <property type="molecule type" value="Genomic_DNA"/>
</dbReference>
<sequence>MPQFKIGYLLTDSVTHYQEQITYEINNDGLNIFLALNQPTLSERTAVHTGKINYTVTKSDNIILNLLQFTPLNWMLAPYNRFLETNFDVKKFTTEANHNQLNADFIFVDGSTGILLDYKVLQLAPAYWQRLSRLIGQQQLMQPETYNQRLEQLLKKQRPKDWLNGLPIYTLDQL</sequence>
<dbReference type="Proteomes" id="UP000078582">
    <property type="component" value="Chromosome"/>
</dbReference>
<proteinExistence type="predicted"/>
<keyword evidence="2" id="KW-1185">Reference proteome</keyword>
<dbReference type="AlphaFoldDB" id="A0A192H0N3"/>
<dbReference type="OrthoDB" id="1680199at2"/>
<dbReference type="RefSeq" id="WP_068222160.1">
    <property type="nucleotide sequence ID" value="NZ_CP014623.1"/>
</dbReference>
<dbReference type="GeneID" id="42980877"/>